<protein>
    <submittedName>
        <fullName evidence="1">Uncharacterized protein</fullName>
    </submittedName>
</protein>
<name>A0A834EVU2_9CHIR</name>
<evidence type="ECO:0000313" key="1">
    <source>
        <dbReference type="EMBL" id="KAF6131059.1"/>
    </source>
</evidence>
<dbReference type="AlphaFoldDB" id="A0A834EVU2"/>
<organism evidence="1 2">
    <name type="scientific">Phyllostomus discolor</name>
    <name type="common">pale spear-nosed bat</name>
    <dbReference type="NCBI Taxonomy" id="89673"/>
    <lineage>
        <taxon>Eukaryota</taxon>
        <taxon>Metazoa</taxon>
        <taxon>Chordata</taxon>
        <taxon>Craniata</taxon>
        <taxon>Vertebrata</taxon>
        <taxon>Euteleostomi</taxon>
        <taxon>Mammalia</taxon>
        <taxon>Eutheria</taxon>
        <taxon>Laurasiatheria</taxon>
        <taxon>Chiroptera</taxon>
        <taxon>Yangochiroptera</taxon>
        <taxon>Phyllostomidae</taxon>
        <taxon>Phyllostominae</taxon>
        <taxon>Phyllostomus</taxon>
    </lineage>
</organism>
<dbReference type="EMBL" id="JABVXQ010000001">
    <property type="protein sequence ID" value="KAF6131059.1"/>
    <property type="molecule type" value="Genomic_DNA"/>
</dbReference>
<comment type="caution">
    <text evidence="1">The sequence shown here is derived from an EMBL/GenBank/DDBJ whole genome shotgun (WGS) entry which is preliminary data.</text>
</comment>
<gene>
    <name evidence="1" type="ORF">HJG60_007960</name>
</gene>
<sequence length="147" mass="15666">MWGRGRGREGTMAVAPFSVGPQSLPWDPGLSALPSSTIAASLGLPADTCILKVHLLSSCAPQMPYVLLVALCVQLSLFSVPGCSSLPLLQVWMNGSISTSWLSDFHSDKFSVSSGCYSASKLLLFQSRLCVEVWCVHLCLHLAGSPK</sequence>
<accession>A0A834EVU2</accession>
<proteinExistence type="predicted"/>
<evidence type="ECO:0000313" key="2">
    <source>
        <dbReference type="Proteomes" id="UP000664940"/>
    </source>
</evidence>
<reference evidence="1 2" key="1">
    <citation type="journal article" date="2020" name="Nature">
        <title>Six reference-quality genomes reveal evolution of bat adaptations.</title>
        <authorList>
            <person name="Jebb D."/>
            <person name="Huang Z."/>
            <person name="Pippel M."/>
            <person name="Hughes G.M."/>
            <person name="Lavrichenko K."/>
            <person name="Devanna P."/>
            <person name="Winkler S."/>
            <person name="Jermiin L.S."/>
            <person name="Skirmuntt E.C."/>
            <person name="Katzourakis A."/>
            <person name="Burkitt-Gray L."/>
            <person name="Ray D.A."/>
            <person name="Sullivan K.A.M."/>
            <person name="Roscito J.G."/>
            <person name="Kirilenko B.M."/>
            <person name="Davalos L.M."/>
            <person name="Corthals A.P."/>
            <person name="Power M.L."/>
            <person name="Jones G."/>
            <person name="Ransome R.D."/>
            <person name="Dechmann D.K.N."/>
            <person name="Locatelli A.G."/>
            <person name="Puechmaille S.J."/>
            <person name="Fedrigo O."/>
            <person name="Jarvis E.D."/>
            <person name="Hiller M."/>
            <person name="Vernes S.C."/>
            <person name="Myers E.W."/>
            <person name="Teeling E.C."/>
        </authorList>
    </citation>
    <scope>NUCLEOTIDE SEQUENCE [LARGE SCALE GENOMIC DNA]</scope>
    <source>
        <strain evidence="1">Bat1K_MPI-CBG_1</strain>
    </source>
</reference>
<dbReference type="Proteomes" id="UP000664940">
    <property type="component" value="Unassembled WGS sequence"/>
</dbReference>